<evidence type="ECO:0000256" key="2">
    <source>
        <dbReference type="ARBA" id="ARBA00023239"/>
    </source>
</evidence>
<dbReference type="InterPro" id="IPR018536">
    <property type="entry name" value="CpcS/CpeS"/>
</dbReference>
<dbReference type="CDD" id="cd19433">
    <property type="entry name" value="lipocalin_CpcS-CpeS"/>
    <property type="match status" value="1"/>
</dbReference>
<dbReference type="HAMAP" id="MF_01459">
    <property type="entry name" value="Chrphore_lyase_CpxS"/>
    <property type="match status" value="1"/>
</dbReference>
<reference evidence="4" key="1">
    <citation type="submission" date="2022-04" db="EMBL/GenBank/DDBJ databases">
        <title>Complete genome sequence of a cyanobacterium, Nostoc sp. SO-36, isolated in Antarctica.</title>
        <authorList>
            <person name="Kanesaki Y."/>
            <person name="Effendi D."/>
            <person name="Sakamoto T."/>
            <person name="Ohtani S."/>
            <person name="Awai K."/>
        </authorList>
    </citation>
    <scope>NUCLEOTIDE SEQUENCE</scope>
    <source>
        <strain evidence="4">SO-36</strain>
    </source>
</reference>
<protein>
    <recommendedName>
        <fullName evidence="3">Chromophore lyase CpcS/CpeS</fullName>
        <ecNumber evidence="3">4.-.-.-</ecNumber>
    </recommendedName>
</protein>
<organism evidence="4 5">
    <name type="scientific">Nostoc cf. commune SO-36</name>
    <dbReference type="NCBI Taxonomy" id="449208"/>
    <lineage>
        <taxon>Bacteria</taxon>
        <taxon>Bacillati</taxon>
        <taxon>Cyanobacteriota</taxon>
        <taxon>Cyanophyceae</taxon>
        <taxon>Nostocales</taxon>
        <taxon>Nostocaceae</taxon>
        <taxon>Nostoc</taxon>
    </lineage>
</organism>
<dbReference type="Gene3D" id="2.40.128.20">
    <property type="match status" value="1"/>
</dbReference>
<keyword evidence="5" id="KW-1185">Reference proteome</keyword>
<evidence type="ECO:0000256" key="1">
    <source>
        <dbReference type="ARBA" id="ARBA00010681"/>
    </source>
</evidence>
<evidence type="ECO:0000313" key="4">
    <source>
        <dbReference type="EMBL" id="BDI16513.1"/>
    </source>
</evidence>
<gene>
    <name evidence="4" type="primary">ycf58</name>
    <name evidence="3" type="synonym">cpcS</name>
    <name evidence="4" type="ORF">ANSO36C_23150</name>
</gene>
<dbReference type="Proteomes" id="UP001055453">
    <property type="component" value="Chromosome"/>
</dbReference>
<evidence type="ECO:0000256" key="3">
    <source>
        <dbReference type="HAMAP-Rule" id="MF_01459"/>
    </source>
</evidence>
<dbReference type="EC" id="4.-.-.-" evidence="3"/>
<sequence>MIDAMEFFQLSAGKWRSQRATHHLAFKRSEIGESDIQVETLDAEHPEIIELCRYHEIDPSLSVGGSRVAWLGTMAWDREGEENHQGKTIFAIVPDSDNPRQGKLLRERGYAEIVPVVGLFHMDDEDGLVLTTEYETMSSIERFWFASPNMRLRTSTVKRFGGFSTASFCSETRMETSVEVASAEEVTKIQGADVLEKRQFYSVLGW</sequence>
<comment type="similarity">
    <text evidence="1 3">Belongs to the CpcS/CpeS biliprotein lyase family.</text>
</comment>
<evidence type="ECO:0000313" key="5">
    <source>
        <dbReference type="Proteomes" id="UP001055453"/>
    </source>
</evidence>
<proteinExistence type="inferred from homology"/>
<dbReference type="GO" id="GO:0016829">
    <property type="term" value="F:lyase activity"/>
    <property type="evidence" value="ECO:0007669"/>
    <property type="project" value="UniProtKB-KW"/>
</dbReference>
<dbReference type="EMBL" id="AP025732">
    <property type="protein sequence ID" value="BDI16513.1"/>
    <property type="molecule type" value="Genomic_DNA"/>
</dbReference>
<dbReference type="Pfam" id="PF09367">
    <property type="entry name" value="CpeS"/>
    <property type="match status" value="1"/>
</dbReference>
<accession>A0ABM7Z0M0</accession>
<keyword evidence="2 3" id="KW-0456">Lyase</keyword>
<name>A0ABM7Z0M0_NOSCO</name>
<comment type="function">
    <text evidence="3">Covalently attaches a chromophore to Cys residue(s) of phycobiliproteins.</text>
</comment>
<dbReference type="InterPro" id="IPR012674">
    <property type="entry name" value="Calycin"/>
</dbReference>